<feature type="transmembrane region" description="Helical" evidence="1">
    <location>
        <begin position="44"/>
        <end position="67"/>
    </location>
</feature>
<name>A0ABM4W6T8_COFAR</name>
<protein>
    <submittedName>
        <fullName evidence="3">Uncharacterized protein isoform X1</fullName>
    </submittedName>
</protein>
<proteinExistence type="predicted"/>
<accession>A0ABM4W6T8</accession>
<gene>
    <name evidence="3" type="primary">LOC113716457</name>
</gene>
<reference evidence="3" key="1">
    <citation type="submission" date="2025-08" db="UniProtKB">
        <authorList>
            <consortium name="RefSeq"/>
        </authorList>
    </citation>
    <scope>IDENTIFICATION</scope>
    <source>
        <tissue evidence="3">Leaves</tissue>
    </source>
</reference>
<keyword evidence="1" id="KW-0812">Transmembrane</keyword>
<evidence type="ECO:0000256" key="1">
    <source>
        <dbReference type="SAM" id="Phobius"/>
    </source>
</evidence>
<sequence length="297" mass="34823">MENNDKPKKMVYIYTFKGDKLEITSGNLMTSCKSFVSFSKVHSVCLKVLILLIPPLSYARVLLYFFFCFLKKPCCGFFCFFPIEQGINDKGGIFFRIRWPFDSCKEPSLKLILCHLLGQEFCCRWIEILFVKNGMLKCHRVRRLCFHVGGVKPGFWKKREKSSRSYVHRVPFGCIEPGVCFPGSTLEGDSKLLLKAMVLLLEVSLVIEKWALFCVYSRGRRARTEATYRLADLVLLTLLLWFSPRCFVGWLYGEWRTFVHKLYCYWDGYAYKFTFKFEIIVISIVLWIFLSFLIVTD</sequence>
<keyword evidence="2" id="KW-1185">Reference proteome</keyword>
<evidence type="ECO:0000313" key="3">
    <source>
        <dbReference type="RefSeq" id="XP_071927475.1"/>
    </source>
</evidence>
<keyword evidence="1" id="KW-0472">Membrane</keyword>
<dbReference type="RefSeq" id="XP_071927475.1">
    <property type="nucleotide sequence ID" value="XM_072071374.1"/>
</dbReference>
<feature type="transmembrane region" description="Helical" evidence="1">
    <location>
        <begin position="273"/>
        <end position="295"/>
    </location>
</feature>
<organism evidence="2 3">
    <name type="scientific">Coffea arabica</name>
    <name type="common">Arabian coffee</name>
    <dbReference type="NCBI Taxonomy" id="13443"/>
    <lineage>
        <taxon>Eukaryota</taxon>
        <taxon>Viridiplantae</taxon>
        <taxon>Streptophyta</taxon>
        <taxon>Embryophyta</taxon>
        <taxon>Tracheophyta</taxon>
        <taxon>Spermatophyta</taxon>
        <taxon>Magnoliopsida</taxon>
        <taxon>eudicotyledons</taxon>
        <taxon>Gunneridae</taxon>
        <taxon>Pentapetalae</taxon>
        <taxon>asterids</taxon>
        <taxon>lamiids</taxon>
        <taxon>Gentianales</taxon>
        <taxon>Rubiaceae</taxon>
        <taxon>Ixoroideae</taxon>
        <taxon>Gardenieae complex</taxon>
        <taxon>Bertiereae - Coffeeae clade</taxon>
        <taxon>Coffeeae</taxon>
        <taxon>Coffea</taxon>
    </lineage>
</organism>
<dbReference type="GeneID" id="113716457"/>
<dbReference type="Proteomes" id="UP001652660">
    <property type="component" value="Chromosome 11c"/>
</dbReference>
<keyword evidence="1" id="KW-1133">Transmembrane helix</keyword>
<feature type="transmembrane region" description="Helical" evidence="1">
    <location>
        <begin position="233"/>
        <end position="253"/>
    </location>
</feature>
<evidence type="ECO:0000313" key="2">
    <source>
        <dbReference type="Proteomes" id="UP001652660"/>
    </source>
</evidence>